<dbReference type="RefSeq" id="WP_207279791.1">
    <property type="nucleotide sequence ID" value="NZ_JAFLEQ010000018.1"/>
</dbReference>
<evidence type="ECO:0008006" key="3">
    <source>
        <dbReference type="Google" id="ProtNLM"/>
    </source>
</evidence>
<dbReference type="Proteomes" id="UP000664332">
    <property type="component" value="Unassembled WGS sequence"/>
</dbReference>
<evidence type="ECO:0000313" key="1">
    <source>
        <dbReference type="EMBL" id="MBN9645308.1"/>
    </source>
</evidence>
<proteinExistence type="predicted"/>
<reference evidence="1" key="1">
    <citation type="submission" date="2021-03" db="EMBL/GenBank/DDBJ databases">
        <authorList>
            <person name="Sun Q."/>
        </authorList>
    </citation>
    <scope>NUCLEOTIDE SEQUENCE</scope>
    <source>
        <strain evidence="1">CCM 8862</strain>
    </source>
</reference>
<evidence type="ECO:0000313" key="2">
    <source>
        <dbReference type="Proteomes" id="UP000664332"/>
    </source>
</evidence>
<name>A0A939IYN5_9CORY</name>
<dbReference type="AlphaFoldDB" id="A0A939IYN5"/>
<sequence length="341" mass="39597">MVDSSGPVVVSTRQRRPHLLIAGDDLKFIEPMIGYLERHFVIRFDHWTGPEGHDREHSLELLKWADIIHCEWMLGNAVWYSWNKSAHQKLIVRVHLFELSREYGFLPNRDAIDKVIVVSRPTFERAVSTFRLPREIVQILPNAIAMDGWKSDKPYDQSRSFRIAMVGAVPSRKGLRRALRILKVLKEHDERYCLELFGRQPHDVDWVWSNPEERDYFSDCTKKISEWGLEGSVRWRGWSAMDQHWGSLGFVLSLSDEESFHVAPVEGAVHGVLPVILPWPGAHWIHPDCVLVDDPAAAVDFIVDHQQQDSRQQVLDVACDFYNRYDARQVAQRYTRLVSNL</sequence>
<comment type="caution">
    <text evidence="1">The sequence shown here is derived from an EMBL/GenBank/DDBJ whole genome shotgun (WGS) entry which is preliminary data.</text>
</comment>
<gene>
    <name evidence="1" type="ORF">JZY06_11895</name>
</gene>
<dbReference type="Gene3D" id="3.40.50.2000">
    <property type="entry name" value="Glycogen Phosphorylase B"/>
    <property type="match status" value="2"/>
</dbReference>
<organism evidence="1 2">
    <name type="scientific">Corynebacterium mendelii</name>
    <dbReference type="NCBI Taxonomy" id="2765362"/>
    <lineage>
        <taxon>Bacteria</taxon>
        <taxon>Bacillati</taxon>
        <taxon>Actinomycetota</taxon>
        <taxon>Actinomycetes</taxon>
        <taxon>Mycobacteriales</taxon>
        <taxon>Corynebacteriaceae</taxon>
        <taxon>Corynebacterium</taxon>
    </lineage>
</organism>
<dbReference type="EMBL" id="JAFLEQ010000018">
    <property type="protein sequence ID" value="MBN9645308.1"/>
    <property type="molecule type" value="Genomic_DNA"/>
</dbReference>
<dbReference type="SUPFAM" id="SSF53756">
    <property type="entry name" value="UDP-Glycosyltransferase/glycogen phosphorylase"/>
    <property type="match status" value="1"/>
</dbReference>
<keyword evidence="2" id="KW-1185">Reference proteome</keyword>
<accession>A0A939IYN5</accession>
<protein>
    <recommendedName>
        <fullName evidence="3">Glycosyltransferase</fullName>
    </recommendedName>
</protein>